<evidence type="ECO:0000259" key="6">
    <source>
        <dbReference type="PROSITE" id="PS50089"/>
    </source>
</evidence>
<accession>C1EJA4</accession>
<dbReference type="InterPro" id="IPR043145">
    <property type="entry name" value="Znf_ZZ_sf"/>
</dbReference>
<evidence type="ECO:0000313" key="8">
    <source>
        <dbReference type="Proteomes" id="UP000002009"/>
    </source>
</evidence>
<feature type="compositionally biased region" description="Low complexity" evidence="5">
    <location>
        <begin position="410"/>
        <end position="424"/>
    </location>
</feature>
<evidence type="ECO:0000256" key="4">
    <source>
        <dbReference type="PROSITE-ProRule" id="PRU00175"/>
    </source>
</evidence>
<dbReference type="Proteomes" id="UP000002009">
    <property type="component" value="Chromosome 16"/>
</dbReference>
<evidence type="ECO:0000256" key="2">
    <source>
        <dbReference type="ARBA" id="ARBA00022771"/>
    </source>
</evidence>
<dbReference type="KEGG" id="mis:MICPUN_64864"/>
<dbReference type="EMBL" id="CP001334">
    <property type="protein sequence ID" value="ACO68150.1"/>
    <property type="molecule type" value="Genomic_DNA"/>
</dbReference>
<sequence>MSQASQRLAPWRPKPGARVAEMLARAREAFEASANDAADDDASREPPMILVARKGPTSFAVHERGGRAPFVLSLGAAQTCSCGGGLRAGPAAANTSRLLAEARRLAGGAPSSSSVDAPEICAHILFVMTKVLRVPRSNPIVWQVSLVDRELDEALRCERGGARRRRETNPTFFSPNRPQTDDAKSSSAPSLGDAAAFPAPRPLDPHEPCPICYDPMRHEDVANGRTVHCVHGCGRSVHGRCLKALQTHIAQTQTSNRGALTCPMCRHAWGAFEWPRTRGSTRGHATRGRVTRGMTRGVSCGGCRVVVRGVRFDCAACESFHLCERCFDAGTCHVAHAFERVDEAAGGVGADGVPVERPEGARGGGGGRGGEETARRRRRRRPAPVAHANANVGANSRGGGARAAAEEGDAAGLSLRGTSLGLSARRGEADGGSSGWGTRI</sequence>
<evidence type="ECO:0000256" key="5">
    <source>
        <dbReference type="SAM" id="MobiDB-lite"/>
    </source>
</evidence>
<evidence type="ECO:0000256" key="1">
    <source>
        <dbReference type="ARBA" id="ARBA00022723"/>
    </source>
</evidence>
<keyword evidence="8" id="KW-1185">Reference proteome</keyword>
<dbReference type="GO" id="GO:0008270">
    <property type="term" value="F:zinc ion binding"/>
    <property type="evidence" value="ECO:0007669"/>
    <property type="project" value="UniProtKB-KW"/>
</dbReference>
<dbReference type="PROSITE" id="PS50089">
    <property type="entry name" value="ZF_RING_2"/>
    <property type="match status" value="1"/>
</dbReference>
<proteinExistence type="predicted"/>
<organism evidence="7 8">
    <name type="scientific">Micromonas commoda (strain RCC299 / NOUM17 / CCMP2709)</name>
    <name type="common">Picoplanktonic green alga</name>
    <dbReference type="NCBI Taxonomy" id="296587"/>
    <lineage>
        <taxon>Eukaryota</taxon>
        <taxon>Viridiplantae</taxon>
        <taxon>Chlorophyta</taxon>
        <taxon>Mamiellophyceae</taxon>
        <taxon>Mamiellales</taxon>
        <taxon>Mamiellaceae</taxon>
        <taxon>Micromonas</taxon>
    </lineage>
</organism>
<dbReference type="InterPro" id="IPR000433">
    <property type="entry name" value="Znf_ZZ"/>
</dbReference>
<reference evidence="7 8" key="1">
    <citation type="journal article" date="2009" name="Science">
        <title>Green evolution and dynamic adaptations revealed by genomes of the marine picoeukaryotes Micromonas.</title>
        <authorList>
            <person name="Worden A.Z."/>
            <person name="Lee J.H."/>
            <person name="Mock T."/>
            <person name="Rouze P."/>
            <person name="Simmons M.P."/>
            <person name="Aerts A.L."/>
            <person name="Allen A.E."/>
            <person name="Cuvelier M.L."/>
            <person name="Derelle E."/>
            <person name="Everett M.V."/>
            <person name="Foulon E."/>
            <person name="Grimwood J."/>
            <person name="Gundlach H."/>
            <person name="Henrissat B."/>
            <person name="Napoli C."/>
            <person name="McDonald S.M."/>
            <person name="Parker M.S."/>
            <person name="Rombauts S."/>
            <person name="Salamov A."/>
            <person name="Von Dassow P."/>
            <person name="Badger J.H."/>
            <person name="Coutinho P.M."/>
            <person name="Demir E."/>
            <person name="Dubchak I."/>
            <person name="Gentemann C."/>
            <person name="Eikrem W."/>
            <person name="Gready J.E."/>
            <person name="John U."/>
            <person name="Lanier W."/>
            <person name="Lindquist E.A."/>
            <person name="Lucas S."/>
            <person name="Mayer K.F."/>
            <person name="Moreau H."/>
            <person name="Not F."/>
            <person name="Otillar R."/>
            <person name="Panaud O."/>
            <person name="Pangilinan J."/>
            <person name="Paulsen I."/>
            <person name="Piegu B."/>
            <person name="Poliakov A."/>
            <person name="Robbens S."/>
            <person name="Schmutz J."/>
            <person name="Toulza E."/>
            <person name="Wyss T."/>
            <person name="Zelensky A."/>
            <person name="Zhou K."/>
            <person name="Armbrust E.V."/>
            <person name="Bhattacharya D."/>
            <person name="Goodenough U.W."/>
            <person name="Van de Peer Y."/>
            <person name="Grigoriev I.V."/>
        </authorList>
    </citation>
    <scope>NUCLEOTIDE SEQUENCE [LARGE SCALE GENOMIC DNA]</scope>
    <source>
        <strain evidence="8">RCC299 / NOUM17</strain>
    </source>
</reference>
<dbReference type="RefSeq" id="XP_002506892.1">
    <property type="nucleotide sequence ID" value="XM_002506846.1"/>
</dbReference>
<dbReference type="Gene3D" id="3.30.60.90">
    <property type="match status" value="1"/>
</dbReference>
<dbReference type="InterPro" id="IPR013083">
    <property type="entry name" value="Znf_RING/FYVE/PHD"/>
</dbReference>
<dbReference type="InParanoid" id="C1EJA4"/>
<dbReference type="PANTHER" id="PTHR21540">
    <property type="entry name" value="RING FINGER AND SWIM DOMAIN-CONTAINING PROTEIN 2"/>
    <property type="match status" value="1"/>
</dbReference>
<feature type="compositionally biased region" description="Gly residues" evidence="5">
    <location>
        <begin position="430"/>
        <end position="440"/>
    </location>
</feature>
<feature type="region of interest" description="Disordered" evidence="5">
    <location>
        <begin position="347"/>
        <end position="440"/>
    </location>
</feature>
<feature type="compositionally biased region" description="Polar residues" evidence="5">
    <location>
        <begin position="169"/>
        <end position="178"/>
    </location>
</feature>
<keyword evidence="3" id="KW-0862">Zinc</keyword>
<dbReference type="PROSITE" id="PS01357">
    <property type="entry name" value="ZF_ZZ_1"/>
    <property type="match status" value="1"/>
</dbReference>
<feature type="region of interest" description="Disordered" evidence="5">
    <location>
        <begin position="161"/>
        <end position="202"/>
    </location>
</feature>
<gene>
    <name evidence="7" type="ORF">MICPUN_64864</name>
</gene>
<dbReference type="OrthoDB" id="2122982at2759"/>
<protein>
    <recommendedName>
        <fullName evidence="6">RING-type domain-containing protein</fullName>
    </recommendedName>
</protein>
<dbReference type="SUPFAM" id="SSF57850">
    <property type="entry name" value="RING/U-box"/>
    <property type="match status" value="2"/>
</dbReference>
<dbReference type="InterPro" id="IPR001841">
    <property type="entry name" value="Znf_RING"/>
</dbReference>
<evidence type="ECO:0000256" key="3">
    <source>
        <dbReference type="ARBA" id="ARBA00022833"/>
    </source>
</evidence>
<keyword evidence="1" id="KW-0479">Metal-binding</keyword>
<dbReference type="GO" id="GO:0061630">
    <property type="term" value="F:ubiquitin protein ligase activity"/>
    <property type="evidence" value="ECO:0007669"/>
    <property type="project" value="InterPro"/>
</dbReference>
<dbReference type="AlphaFoldDB" id="C1EJA4"/>
<name>C1EJA4_MICCC</name>
<dbReference type="Gene3D" id="3.30.40.10">
    <property type="entry name" value="Zinc/RING finger domain, C3HC4 (zinc finger)"/>
    <property type="match status" value="1"/>
</dbReference>
<dbReference type="InterPro" id="IPR039903">
    <property type="entry name" value="Zswim2"/>
</dbReference>
<evidence type="ECO:0000313" key="7">
    <source>
        <dbReference type="EMBL" id="ACO68150.1"/>
    </source>
</evidence>
<feature type="compositionally biased region" description="Low complexity" evidence="5">
    <location>
        <begin position="383"/>
        <end position="395"/>
    </location>
</feature>
<dbReference type="SMART" id="SM00291">
    <property type="entry name" value="ZnF_ZZ"/>
    <property type="match status" value="1"/>
</dbReference>
<dbReference type="STRING" id="296587.C1EJA4"/>
<dbReference type="PANTHER" id="PTHR21540:SF3">
    <property type="entry name" value="E3 UBIQUITIN-PROTEIN LIGASE ZSWIM2"/>
    <property type="match status" value="1"/>
</dbReference>
<keyword evidence="2 4" id="KW-0863">Zinc-finger</keyword>
<feature type="domain" description="RING-type" evidence="6">
    <location>
        <begin position="209"/>
        <end position="266"/>
    </location>
</feature>
<dbReference type="OMA" id="PEICAHI"/>
<dbReference type="GeneID" id="8249824"/>